<dbReference type="OrthoDB" id="8454859at2"/>
<evidence type="ECO:0000313" key="2">
    <source>
        <dbReference type="Proteomes" id="UP000008633"/>
    </source>
</evidence>
<reference evidence="1 2" key="1">
    <citation type="journal article" date="2011" name="Stand. Genomic Sci.">
        <title>Complete genome sequence of Nitratifractor salsuginis type strain (E9I37-1).</title>
        <authorList>
            <person name="Anderson I."/>
            <person name="Sikorski J."/>
            <person name="Zeytun A."/>
            <person name="Nolan M."/>
            <person name="Lapidus A."/>
            <person name="Lucas S."/>
            <person name="Hammon N."/>
            <person name="Deshpande S."/>
            <person name="Cheng J.F."/>
            <person name="Tapia R."/>
            <person name="Han C."/>
            <person name="Goodwin L."/>
            <person name="Pitluck S."/>
            <person name="Liolios K."/>
            <person name="Pagani I."/>
            <person name="Ivanova N."/>
            <person name="Huntemann M."/>
            <person name="Mavromatis K."/>
            <person name="Ovchinikova G."/>
            <person name="Pati A."/>
            <person name="Chen A."/>
            <person name="Palaniappan K."/>
            <person name="Land M."/>
            <person name="Hauser L."/>
            <person name="Brambilla E.M."/>
            <person name="Ngatchou-Djao O.D."/>
            <person name="Rohde M."/>
            <person name="Tindall B.J."/>
            <person name="Goker M."/>
            <person name="Detter J.C."/>
            <person name="Woyke T."/>
            <person name="Bristow J."/>
            <person name="Eisen J.A."/>
            <person name="Markowitz V."/>
            <person name="Hugenholtz P."/>
            <person name="Klenk H.P."/>
            <person name="Kyrpides N.C."/>
        </authorList>
    </citation>
    <scope>NUCLEOTIDE SEQUENCE [LARGE SCALE GENOMIC DNA]</scope>
    <source>
        <strain evidence="2">DSM 16511 / JCM 12458 / E9I37-1</strain>
    </source>
</reference>
<dbReference type="AlphaFoldDB" id="E6WXY8"/>
<proteinExistence type="predicted"/>
<reference evidence="2" key="2">
    <citation type="submission" date="2011-01" db="EMBL/GenBank/DDBJ databases">
        <title>The complete genome of Nitratifractor salsuginis DSM 16511.</title>
        <authorList>
            <consortium name="US DOE Joint Genome Institute (JGI-PGF)"/>
            <person name="Lucas S."/>
            <person name="Copeland A."/>
            <person name="Lapidus A."/>
            <person name="Bruce D."/>
            <person name="Goodwin L."/>
            <person name="Pitluck S."/>
            <person name="Kyrpides N."/>
            <person name="Mavromatis K."/>
            <person name="Ivanova N."/>
            <person name="Mikhailova N."/>
            <person name="Zeytun A."/>
            <person name="Detter J.C."/>
            <person name="Tapia R."/>
            <person name="Han C."/>
            <person name="Land M."/>
            <person name="Hauser L."/>
            <person name="Markowitz V."/>
            <person name="Cheng J.-F."/>
            <person name="Hugenholtz P."/>
            <person name="Woyke T."/>
            <person name="Wu D."/>
            <person name="Tindall B."/>
            <person name="Schuetze A."/>
            <person name="Brambilla E."/>
            <person name="Klenk H.-P."/>
            <person name="Eisen J.A."/>
        </authorList>
    </citation>
    <scope>NUCLEOTIDE SEQUENCE [LARGE SCALE GENOMIC DNA]</scope>
    <source>
        <strain evidence="2">DSM 16511 / JCM 12458 / E9I37-1</strain>
    </source>
</reference>
<organism evidence="1 2">
    <name type="scientific">Nitratifractor salsuginis (strain DSM 16511 / JCM 12458 / E9I37-1)</name>
    <dbReference type="NCBI Taxonomy" id="749222"/>
    <lineage>
        <taxon>Bacteria</taxon>
        <taxon>Pseudomonadati</taxon>
        <taxon>Campylobacterota</taxon>
        <taxon>Epsilonproteobacteria</taxon>
        <taxon>Campylobacterales</taxon>
        <taxon>Sulfurovaceae</taxon>
        <taxon>Nitratifractor</taxon>
    </lineage>
</organism>
<gene>
    <name evidence="1" type="ordered locus">Nitsa_1108</name>
</gene>
<dbReference type="HOGENOM" id="CLU_717341_0_0_7"/>
<dbReference type="EMBL" id="CP002452">
    <property type="protein sequence ID" value="ADV46362.1"/>
    <property type="molecule type" value="Genomic_DNA"/>
</dbReference>
<dbReference type="RefSeq" id="WP_013554053.1">
    <property type="nucleotide sequence ID" value="NC_014935.1"/>
</dbReference>
<dbReference type="eggNOG" id="ENOG502ZQGX">
    <property type="taxonomic scope" value="Bacteria"/>
</dbReference>
<sequence length="385" mass="45874">MKKIYYCVSQIKMTKILLEKINSDFFSRVLSRQIIIRLYDFITLTRQYNNAFITDYNLKIILKNKLNSLSYEFEDKLKIQRHKFSAHFQDLEFINRADAWSRITKTKIDNFYINVLEIYNLLKHECAFQDILTENLKLSSNDIRGIKKLVNNKNIEKEPHFSNDILSITRTNAVSIIPCHPIQDKVLSLNSIHLMIDFEVSLYYVLQTKVYKELIFIILITDIVNFIDNLITREGSKYIGLDKIIDKQIRPWMYLKYQTNKLSNFILLKQTKYDYKTDTQLENVQNILNSFLDIYNIESLNEIRIIRNKLCAHIDTKDNLDYLLESVDKIDIDFLLKIYLDFYRLFYTICSSVHYLKPFIIPPTKIHGITSISPQPDKDKMFFKR</sequence>
<evidence type="ECO:0000313" key="1">
    <source>
        <dbReference type="EMBL" id="ADV46362.1"/>
    </source>
</evidence>
<dbReference type="KEGG" id="nsa:Nitsa_1108"/>
<dbReference type="Proteomes" id="UP000008633">
    <property type="component" value="Chromosome"/>
</dbReference>
<accession>E6WXY8</accession>
<keyword evidence="2" id="KW-1185">Reference proteome</keyword>
<name>E6WXY8_NITSE</name>
<protein>
    <submittedName>
        <fullName evidence="1">Uncharacterized protein</fullName>
    </submittedName>
</protein>